<evidence type="ECO:0000313" key="9">
    <source>
        <dbReference type="Ensembl" id="ENSAPOP00000004308.1"/>
    </source>
</evidence>
<feature type="transmembrane region" description="Helical" evidence="7">
    <location>
        <begin position="6"/>
        <end position="30"/>
    </location>
</feature>
<dbReference type="PRINTS" id="PR00437">
    <property type="entry name" value="SMALLCYTKCXC"/>
</dbReference>
<dbReference type="PANTHER" id="PTHR12015">
    <property type="entry name" value="SMALL INDUCIBLE CYTOKINE A"/>
    <property type="match status" value="1"/>
</dbReference>
<comment type="similarity">
    <text evidence="2 6">Belongs to the intercrine alpha (chemokine CxC) family.</text>
</comment>
<dbReference type="GO" id="GO:0005615">
    <property type="term" value="C:extracellular space"/>
    <property type="evidence" value="ECO:0007669"/>
    <property type="project" value="UniProtKB-UniRule"/>
</dbReference>
<dbReference type="Ensembl" id="ENSAPOT00000010268.1">
    <property type="protein sequence ID" value="ENSAPOP00000004308.1"/>
    <property type="gene ID" value="ENSAPOG00000005908.1"/>
</dbReference>
<dbReference type="Gene3D" id="2.40.50.40">
    <property type="match status" value="1"/>
</dbReference>
<sequence>MSTFVILCQVYIVLCLVFFILSLICVALSVNRCRCIRTVPGPIPRRVIKRIEVIPPSGRCRRTEILIFRRNGPIVCVDPEAKWFQKFLENLQR</sequence>
<reference evidence="9" key="2">
    <citation type="submission" date="2025-09" db="UniProtKB">
        <authorList>
            <consortium name="Ensembl"/>
        </authorList>
    </citation>
    <scope>IDENTIFICATION</scope>
</reference>
<dbReference type="InterPro" id="IPR033899">
    <property type="entry name" value="CXC_Chemokine_domain"/>
</dbReference>
<keyword evidence="7" id="KW-0472">Membrane</keyword>
<keyword evidence="6" id="KW-0145">Chemotaxis</keyword>
<dbReference type="Pfam" id="PF00048">
    <property type="entry name" value="IL8"/>
    <property type="match status" value="1"/>
</dbReference>
<dbReference type="SMART" id="SM00199">
    <property type="entry name" value="SCY"/>
    <property type="match status" value="1"/>
</dbReference>
<keyword evidence="4 6" id="KW-0964">Secreted</keyword>
<dbReference type="InterPro" id="IPR001089">
    <property type="entry name" value="Chemokine_CXC"/>
</dbReference>
<accession>A0A3Q1EKJ3</accession>
<evidence type="ECO:0000256" key="1">
    <source>
        <dbReference type="ARBA" id="ARBA00004613"/>
    </source>
</evidence>
<dbReference type="GO" id="GO:0008009">
    <property type="term" value="F:chemokine activity"/>
    <property type="evidence" value="ECO:0007669"/>
    <property type="project" value="InterPro"/>
</dbReference>
<keyword evidence="3 6" id="KW-0202">Cytokine</keyword>
<evidence type="ECO:0000256" key="3">
    <source>
        <dbReference type="ARBA" id="ARBA00022514"/>
    </source>
</evidence>
<dbReference type="InterPro" id="IPR036048">
    <property type="entry name" value="Interleukin_8-like_sf"/>
</dbReference>
<feature type="domain" description="Chemokine interleukin-8-like" evidence="8">
    <location>
        <begin position="30"/>
        <end position="91"/>
    </location>
</feature>
<evidence type="ECO:0000313" key="10">
    <source>
        <dbReference type="Proteomes" id="UP000257200"/>
    </source>
</evidence>
<name>A0A3Q1EKJ3_9TELE</name>
<dbReference type="PROSITE" id="PS00471">
    <property type="entry name" value="SMALL_CYTOKINES_CXC"/>
    <property type="match status" value="1"/>
</dbReference>
<dbReference type="STRING" id="80966.ENSAPOP00000004308"/>
<evidence type="ECO:0000259" key="8">
    <source>
        <dbReference type="SMART" id="SM00199"/>
    </source>
</evidence>
<keyword evidence="7" id="KW-0812">Transmembrane</keyword>
<reference evidence="9" key="1">
    <citation type="submission" date="2025-08" db="UniProtKB">
        <authorList>
            <consortium name="Ensembl"/>
        </authorList>
    </citation>
    <scope>IDENTIFICATION</scope>
</reference>
<dbReference type="GeneTree" id="ENSGT01000000214675"/>
<evidence type="ECO:0000256" key="4">
    <source>
        <dbReference type="ARBA" id="ARBA00022525"/>
    </source>
</evidence>
<dbReference type="GO" id="GO:0006952">
    <property type="term" value="P:defense response"/>
    <property type="evidence" value="ECO:0007669"/>
    <property type="project" value="InterPro"/>
</dbReference>
<dbReference type="Proteomes" id="UP000257200">
    <property type="component" value="Unplaced"/>
</dbReference>
<dbReference type="InterPro" id="IPR039809">
    <property type="entry name" value="Chemokine_b/g/d"/>
</dbReference>
<keyword evidence="5" id="KW-1015">Disulfide bond</keyword>
<evidence type="ECO:0000256" key="2">
    <source>
        <dbReference type="ARBA" id="ARBA00010665"/>
    </source>
</evidence>
<evidence type="ECO:0000256" key="7">
    <source>
        <dbReference type="SAM" id="Phobius"/>
    </source>
</evidence>
<evidence type="ECO:0000256" key="5">
    <source>
        <dbReference type="ARBA" id="ARBA00023157"/>
    </source>
</evidence>
<dbReference type="CDD" id="cd00273">
    <property type="entry name" value="Chemokine_CXC"/>
    <property type="match status" value="1"/>
</dbReference>
<dbReference type="PANTHER" id="PTHR12015:SF203">
    <property type="entry name" value="CHEMOKINE INTERLEUKIN-8-LIKE DOMAIN-CONTAINING PROTEIN"/>
    <property type="match status" value="1"/>
</dbReference>
<protein>
    <recommendedName>
        <fullName evidence="6">C-X-C motif chemokine</fullName>
    </recommendedName>
</protein>
<dbReference type="InterPro" id="IPR001811">
    <property type="entry name" value="Chemokine_IL8-like_dom"/>
</dbReference>
<dbReference type="AlphaFoldDB" id="A0A3Q1EKJ3"/>
<dbReference type="SUPFAM" id="SSF54117">
    <property type="entry name" value="Interleukin 8-like chemokines"/>
    <property type="match status" value="1"/>
</dbReference>
<keyword evidence="7" id="KW-1133">Transmembrane helix</keyword>
<evidence type="ECO:0000256" key="6">
    <source>
        <dbReference type="RuleBase" id="RU361149"/>
    </source>
</evidence>
<comment type="subcellular location">
    <subcellularLocation>
        <location evidence="1 6">Secreted</location>
    </subcellularLocation>
</comment>
<keyword evidence="10" id="KW-1185">Reference proteome</keyword>
<dbReference type="InterPro" id="IPR018048">
    <property type="entry name" value="Chemokine_CXC_CS"/>
</dbReference>
<proteinExistence type="inferred from homology"/>
<dbReference type="InParanoid" id="A0A3Q1EKJ3"/>
<organism evidence="9 10">
    <name type="scientific">Acanthochromis polyacanthus</name>
    <name type="common">spiny chromis</name>
    <dbReference type="NCBI Taxonomy" id="80966"/>
    <lineage>
        <taxon>Eukaryota</taxon>
        <taxon>Metazoa</taxon>
        <taxon>Chordata</taxon>
        <taxon>Craniata</taxon>
        <taxon>Vertebrata</taxon>
        <taxon>Euteleostomi</taxon>
        <taxon>Actinopterygii</taxon>
        <taxon>Neopterygii</taxon>
        <taxon>Teleostei</taxon>
        <taxon>Neoteleostei</taxon>
        <taxon>Acanthomorphata</taxon>
        <taxon>Ovalentaria</taxon>
        <taxon>Pomacentridae</taxon>
        <taxon>Acanthochromis</taxon>
    </lineage>
</organism>
<dbReference type="GO" id="GO:0006955">
    <property type="term" value="P:immune response"/>
    <property type="evidence" value="ECO:0007669"/>
    <property type="project" value="InterPro"/>
</dbReference>